<dbReference type="PROSITE" id="PS00134">
    <property type="entry name" value="TRYPSIN_HIS"/>
    <property type="match status" value="1"/>
</dbReference>
<comment type="similarity">
    <text evidence="2">Belongs to the glycosyl hydrolase 20 family.</text>
</comment>
<dbReference type="InterPro" id="IPR017853">
    <property type="entry name" value="GH"/>
</dbReference>
<keyword evidence="6" id="KW-0325">Glycoprotein</keyword>
<dbReference type="Proteomes" id="UP000241890">
    <property type="component" value="Unassembled WGS sequence"/>
</dbReference>
<keyword evidence="7" id="KW-0326">Glycosidase</keyword>
<dbReference type="PANTHER" id="PTHR22600">
    <property type="entry name" value="BETA-HEXOSAMINIDASE"/>
    <property type="match status" value="1"/>
</dbReference>
<keyword evidence="10" id="KW-0472">Membrane</keyword>
<dbReference type="InterPro" id="IPR033116">
    <property type="entry name" value="TRYPSIN_SER"/>
</dbReference>
<dbReference type="PRINTS" id="PR00738">
    <property type="entry name" value="GLHYDRLASE20"/>
</dbReference>
<evidence type="ECO:0000313" key="14">
    <source>
        <dbReference type="Proteomes" id="UP000241890"/>
    </source>
</evidence>
<dbReference type="PANTHER" id="PTHR22600:SF21">
    <property type="entry name" value="BETA-HEXOSAMINIDASE A"/>
    <property type="match status" value="1"/>
</dbReference>
<evidence type="ECO:0000256" key="2">
    <source>
        <dbReference type="ARBA" id="ARBA00006285"/>
    </source>
</evidence>
<protein>
    <recommendedName>
        <fullName evidence="3">beta-N-acetylhexosaminidase</fullName>
        <ecNumber evidence="3">3.2.1.52</ecNumber>
    </recommendedName>
</protein>
<dbReference type="OrthoDB" id="428480at2759"/>
<evidence type="ECO:0000259" key="12">
    <source>
        <dbReference type="PROSITE" id="PS50240"/>
    </source>
</evidence>
<dbReference type="InterPro" id="IPR043504">
    <property type="entry name" value="Peptidase_S1_PA_chymotrypsin"/>
</dbReference>
<keyword evidence="4 9" id="KW-0378">Hydrolase</keyword>
<dbReference type="SMART" id="SM00020">
    <property type="entry name" value="Tryp_SPc"/>
    <property type="match status" value="1"/>
</dbReference>
<dbReference type="SUPFAM" id="SSF55545">
    <property type="entry name" value="beta-N-acetylhexosaminidase-like domain"/>
    <property type="match status" value="1"/>
</dbReference>
<feature type="domain" description="Peptidase S1" evidence="12">
    <location>
        <begin position="527"/>
        <end position="785"/>
    </location>
</feature>
<dbReference type="InterPro" id="IPR025705">
    <property type="entry name" value="Beta_hexosaminidase_sua/sub"/>
</dbReference>
<dbReference type="EC" id="3.2.1.52" evidence="3"/>
<dbReference type="Gene3D" id="2.40.10.10">
    <property type="entry name" value="Trypsin-like serine proteases"/>
    <property type="match status" value="1"/>
</dbReference>
<keyword evidence="5" id="KW-0843">Virulence</keyword>
<comment type="caution">
    <text evidence="13">The sequence shown here is derived from an EMBL/GenBank/DDBJ whole genome shotgun (WGS) entry which is preliminary data.</text>
</comment>
<feature type="transmembrane region" description="Helical" evidence="10">
    <location>
        <begin position="806"/>
        <end position="826"/>
    </location>
</feature>
<organism evidence="13 14">
    <name type="scientific">Hondaea fermentalgiana</name>
    <dbReference type="NCBI Taxonomy" id="2315210"/>
    <lineage>
        <taxon>Eukaryota</taxon>
        <taxon>Sar</taxon>
        <taxon>Stramenopiles</taxon>
        <taxon>Bigyra</taxon>
        <taxon>Labyrinthulomycetes</taxon>
        <taxon>Thraustochytrida</taxon>
        <taxon>Thraustochytriidae</taxon>
        <taxon>Hondaea</taxon>
    </lineage>
</organism>
<dbReference type="GO" id="GO:0005975">
    <property type="term" value="P:carbohydrate metabolic process"/>
    <property type="evidence" value="ECO:0007669"/>
    <property type="project" value="InterPro"/>
</dbReference>
<dbReference type="InterPro" id="IPR029019">
    <property type="entry name" value="HEX_eukaryotic_N"/>
</dbReference>
<keyword evidence="10" id="KW-1133">Transmembrane helix</keyword>
<dbReference type="InParanoid" id="A0A2R5GGQ0"/>
<dbReference type="GO" id="GO:0016020">
    <property type="term" value="C:membrane"/>
    <property type="evidence" value="ECO:0007669"/>
    <property type="project" value="TreeGrafter"/>
</dbReference>
<feature type="active site" description="Proton donor" evidence="8">
    <location>
        <position position="348"/>
    </location>
</feature>
<evidence type="ECO:0000256" key="9">
    <source>
        <dbReference type="RuleBase" id="RU363034"/>
    </source>
</evidence>
<evidence type="ECO:0000256" key="6">
    <source>
        <dbReference type="ARBA" id="ARBA00023180"/>
    </source>
</evidence>
<dbReference type="InterPro" id="IPR018114">
    <property type="entry name" value="TRYPSIN_HIS"/>
</dbReference>
<evidence type="ECO:0000256" key="7">
    <source>
        <dbReference type="ARBA" id="ARBA00023295"/>
    </source>
</evidence>
<sequence length="853" mass="91941">MALSTQRPHTLALALVLALFLALLRGVAVSGANAQARRRDPDRPLETNVAWEALPENLPFPLPAHVMHGTKRVRLNTATFTWDVEKCGKEKGGECALLKDAIGRIVNLIFSPSHKIAPSPCSDVACLDAIKITVQDASSIQSLGVDESYSLQVTDQAIQLEAATMFGAIHGLETFSQLVHYNAEMAVYEIAHADWDIRDAPRFPHRELLVDSSRHYIPIPTLRKILDGMAHTKINVLHWHLMDDQSFPWCSESVPELCKGAYNGQDKYTSGDLRSIVAYAHARGIRVMPELDIPGHSKSWCVGRPDICTARKEVITLAGGGAQTVISKLMAEIHDIFPDTLMHLGGDEVNWKTTWAKDPATMKYAQDHHLDAKQLYLEFVKTAHAEASDTLGVTPVSWEEVFVNFGQSWPKTSIFHYWLRSDQVFKAIGQGFNVLHSPVNSWYFDGQASYKATRFTDPCGKGTRDCSLVLGGGGASRNRARPGMGWRALEPVAEAPAAADAGAAADDAGAAAKAAAMTAAAGSTARVVNGVASETADYPFLASLVVTSSSQSSACGGTYIGRDGDDVMVLTAAHCLADSPSSIEAYFLRETLFQSSVGEIGPLYSSQYYIHDGFVDYTDNNGGLQNDVGLVRFPLDAGTELSFDPVLLPTANSLIGYGVTATMAGWGVLSPESTTESRSLYAANTSTMCLAQCSHEFFRTSVDLREDWHICAGADGVSICYGDSGGPLLMYVQSGADESDTSATATSGSYVQIGITSFSADCDTSLPDVFTRVSTYESLLRSQVPSLQSIQVSANSEGHCDLTFKLAVSAVVLSLCVIVVAVVLYVRRARRMRQKARDQAKALVANPDANASV</sequence>
<dbReference type="GO" id="GO:0004252">
    <property type="term" value="F:serine-type endopeptidase activity"/>
    <property type="evidence" value="ECO:0007669"/>
    <property type="project" value="InterPro"/>
</dbReference>
<dbReference type="Pfam" id="PF00728">
    <property type="entry name" value="Glyco_hydro_20"/>
    <property type="match status" value="1"/>
</dbReference>
<evidence type="ECO:0000256" key="10">
    <source>
        <dbReference type="SAM" id="Phobius"/>
    </source>
</evidence>
<comment type="catalytic activity">
    <reaction evidence="1">
        <text>Hydrolysis of terminal non-reducing N-acetyl-D-hexosamine residues in N-acetyl-beta-D-hexosaminides.</text>
        <dbReference type="EC" id="3.2.1.52"/>
    </reaction>
</comment>
<evidence type="ECO:0000256" key="1">
    <source>
        <dbReference type="ARBA" id="ARBA00001231"/>
    </source>
</evidence>
<dbReference type="GO" id="GO:0006508">
    <property type="term" value="P:proteolysis"/>
    <property type="evidence" value="ECO:0007669"/>
    <property type="project" value="UniProtKB-KW"/>
</dbReference>
<dbReference type="Gene3D" id="3.20.20.80">
    <property type="entry name" value="Glycosidases"/>
    <property type="match status" value="1"/>
</dbReference>
<feature type="signal peptide" evidence="11">
    <location>
        <begin position="1"/>
        <end position="26"/>
    </location>
</feature>
<dbReference type="InterPro" id="IPR015883">
    <property type="entry name" value="Glyco_hydro_20_cat"/>
</dbReference>
<dbReference type="PROSITE" id="PS00135">
    <property type="entry name" value="TRYPSIN_SER"/>
    <property type="match status" value="1"/>
</dbReference>
<dbReference type="InterPro" id="IPR009003">
    <property type="entry name" value="Peptidase_S1_PA"/>
</dbReference>
<dbReference type="Pfam" id="PF14845">
    <property type="entry name" value="Glycohydro_20b2"/>
    <property type="match status" value="1"/>
</dbReference>
<evidence type="ECO:0000256" key="4">
    <source>
        <dbReference type="ARBA" id="ARBA00022801"/>
    </source>
</evidence>
<reference evidence="13 14" key="1">
    <citation type="submission" date="2017-12" db="EMBL/GenBank/DDBJ databases">
        <title>Sequencing, de novo assembly and annotation of complete genome of a new Thraustochytrid species, strain FCC1311.</title>
        <authorList>
            <person name="Sedici K."/>
            <person name="Godart F."/>
            <person name="Aiese Cigliano R."/>
            <person name="Sanseverino W."/>
            <person name="Barakat M."/>
            <person name="Ortet P."/>
            <person name="Marechal E."/>
            <person name="Cagnac O."/>
            <person name="Amato A."/>
        </authorList>
    </citation>
    <scope>NUCLEOTIDE SEQUENCE [LARGE SCALE GENOMIC DNA]</scope>
</reference>
<dbReference type="GO" id="GO:0004563">
    <property type="term" value="F:beta-N-acetylhexosaminidase activity"/>
    <property type="evidence" value="ECO:0007669"/>
    <property type="project" value="UniProtKB-EC"/>
</dbReference>
<name>A0A2R5GGQ0_9STRA</name>
<dbReference type="EMBL" id="BEYU01000070">
    <property type="protein sequence ID" value="GBG30050.1"/>
    <property type="molecule type" value="Genomic_DNA"/>
</dbReference>
<keyword evidence="9" id="KW-0645">Protease</keyword>
<dbReference type="AlphaFoldDB" id="A0A2R5GGQ0"/>
<dbReference type="Gene3D" id="3.30.379.10">
    <property type="entry name" value="Chitobiase/beta-hexosaminidase domain 2-like"/>
    <property type="match status" value="1"/>
</dbReference>
<dbReference type="GO" id="GO:0030203">
    <property type="term" value="P:glycosaminoglycan metabolic process"/>
    <property type="evidence" value="ECO:0007669"/>
    <property type="project" value="TreeGrafter"/>
</dbReference>
<evidence type="ECO:0000256" key="8">
    <source>
        <dbReference type="PIRSR" id="PIRSR625705-1"/>
    </source>
</evidence>
<evidence type="ECO:0000313" key="13">
    <source>
        <dbReference type="EMBL" id="GBG30050.1"/>
    </source>
</evidence>
<keyword evidence="14" id="KW-1185">Reference proteome</keyword>
<accession>A0A2R5GGQ0</accession>
<keyword evidence="11" id="KW-0732">Signal</keyword>
<dbReference type="InterPro" id="IPR001254">
    <property type="entry name" value="Trypsin_dom"/>
</dbReference>
<evidence type="ECO:0000256" key="3">
    <source>
        <dbReference type="ARBA" id="ARBA00012663"/>
    </source>
</evidence>
<dbReference type="InterPro" id="IPR029018">
    <property type="entry name" value="Hex-like_dom2"/>
</dbReference>
<proteinExistence type="inferred from homology"/>
<keyword evidence="10" id="KW-0812">Transmembrane</keyword>
<dbReference type="PROSITE" id="PS50240">
    <property type="entry name" value="TRYPSIN_DOM"/>
    <property type="match status" value="1"/>
</dbReference>
<dbReference type="SUPFAM" id="SSF51445">
    <property type="entry name" value="(Trans)glycosidases"/>
    <property type="match status" value="1"/>
</dbReference>
<evidence type="ECO:0000256" key="11">
    <source>
        <dbReference type="SAM" id="SignalP"/>
    </source>
</evidence>
<feature type="chain" id="PRO_5015319658" description="beta-N-acetylhexosaminidase" evidence="11">
    <location>
        <begin position="27"/>
        <end position="853"/>
    </location>
</feature>
<gene>
    <name evidence="13" type="ORF">FCC1311_062702</name>
</gene>
<dbReference type="SUPFAM" id="SSF50494">
    <property type="entry name" value="Trypsin-like serine proteases"/>
    <property type="match status" value="1"/>
</dbReference>
<keyword evidence="9" id="KW-0720">Serine protease</keyword>
<evidence type="ECO:0000256" key="5">
    <source>
        <dbReference type="ARBA" id="ARBA00023026"/>
    </source>
</evidence>
<dbReference type="Pfam" id="PF00089">
    <property type="entry name" value="Trypsin"/>
    <property type="match status" value="1"/>
</dbReference>